<dbReference type="EMBL" id="LDOV01000005">
    <property type="protein sequence ID" value="KLV02562.1"/>
    <property type="molecule type" value="Genomic_DNA"/>
</dbReference>
<organism evidence="2 3">
    <name type="scientific">Photobacterium aphoticum</name>
    <dbReference type="NCBI Taxonomy" id="754436"/>
    <lineage>
        <taxon>Bacteria</taxon>
        <taxon>Pseudomonadati</taxon>
        <taxon>Pseudomonadota</taxon>
        <taxon>Gammaproteobacteria</taxon>
        <taxon>Vibrionales</taxon>
        <taxon>Vibrionaceae</taxon>
        <taxon>Photobacterium</taxon>
    </lineage>
</organism>
<gene>
    <name evidence="2" type="ORF">ABT58_02655</name>
</gene>
<dbReference type="PATRIC" id="fig|754436.4.peg.559"/>
<accession>A0A0J1JKD9</accession>
<feature type="compositionally biased region" description="Basic residues" evidence="1">
    <location>
        <begin position="12"/>
        <end position="21"/>
    </location>
</feature>
<evidence type="ECO:0000313" key="2">
    <source>
        <dbReference type="EMBL" id="KLV02562.1"/>
    </source>
</evidence>
<comment type="caution">
    <text evidence="2">The sequence shown here is derived from an EMBL/GenBank/DDBJ whole genome shotgun (WGS) entry which is preliminary data.</text>
</comment>
<dbReference type="Proteomes" id="UP000036426">
    <property type="component" value="Unassembled WGS sequence"/>
</dbReference>
<evidence type="ECO:0000313" key="3">
    <source>
        <dbReference type="Proteomes" id="UP000036426"/>
    </source>
</evidence>
<keyword evidence="3" id="KW-1185">Reference proteome</keyword>
<feature type="region of interest" description="Disordered" evidence="1">
    <location>
        <begin position="1"/>
        <end position="38"/>
    </location>
</feature>
<proteinExistence type="predicted"/>
<reference evidence="2 3" key="1">
    <citation type="submission" date="2015-05" db="EMBL/GenBank/DDBJ databases">
        <title>Photobacterium galathea sp. nov.</title>
        <authorList>
            <person name="Machado H."/>
            <person name="Gram L."/>
        </authorList>
    </citation>
    <scope>NUCLEOTIDE SEQUENCE [LARGE SCALE GENOMIC DNA]</scope>
    <source>
        <strain evidence="2 3">DSM 25995</strain>
    </source>
</reference>
<feature type="compositionally biased region" description="Basic and acidic residues" evidence="1">
    <location>
        <begin position="1"/>
        <end position="11"/>
    </location>
</feature>
<feature type="compositionally biased region" description="Basic and acidic residues" evidence="1">
    <location>
        <begin position="22"/>
        <end position="38"/>
    </location>
</feature>
<protein>
    <submittedName>
        <fullName evidence="2">Uncharacterized protein</fullName>
    </submittedName>
</protein>
<evidence type="ECO:0000256" key="1">
    <source>
        <dbReference type="SAM" id="MobiDB-lite"/>
    </source>
</evidence>
<dbReference type="AlphaFoldDB" id="A0A0J1JKD9"/>
<sequence length="117" mass="13672">MPVFEKDEKQGRRASLRGTRKGRSEEERKGSGGFASDKEKRNLWTYGPMDLWTYGPMDLWTYGPMESIKGRIIVSQYKMKKTLQKNKHFRFCSSIGPQGQGPLLLFRFYSKRSETRP</sequence>
<name>A0A0J1JKD9_9GAMM</name>